<name>A0A9X3ZJK9_9HYPH</name>
<dbReference type="AlphaFoldDB" id="A0A9X3ZJK9"/>
<dbReference type="PRINTS" id="PR00412">
    <property type="entry name" value="EPOXHYDRLASE"/>
</dbReference>
<dbReference type="InterPro" id="IPR000073">
    <property type="entry name" value="AB_hydrolase_1"/>
</dbReference>
<accession>A0A9X3ZJK9</accession>
<dbReference type="Proteomes" id="UP001151234">
    <property type="component" value="Unassembled WGS sequence"/>
</dbReference>
<feature type="domain" description="AB hydrolase-1" evidence="1">
    <location>
        <begin position="15"/>
        <end position="253"/>
    </location>
</feature>
<dbReference type="InterPro" id="IPR029058">
    <property type="entry name" value="AB_hydrolase_fold"/>
</dbReference>
<evidence type="ECO:0000313" key="2">
    <source>
        <dbReference type="EMBL" id="MDA5401379.1"/>
    </source>
</evidence>
<reference evidence="2" key="1">
    <citation type="submission" date="2022-11" db="EMBL/GenBank/DDBJ databases">
        <title>Draft genome sequence of Hoeflea poritis E7-10 and Hoeflea prorocentri PM5-8, separated from scleractinian coral Porites lutea and marine dinoflagellate.</title>
        <authorList>
            <person name="Zhang G."/>
            <person name="Wei Q."/>
            <person name="Cai L."/>
        </authorList>
    </citation>
    <scope>NUCLEOTIDE SEQUENCE</scope>
    <source>
        <strain evidence="2">PM5-8</strain>
    </source>
</reference>
<evidence type="ECO:0000259" key="1">
    <source>
        <dbReference type="Pfam" id="PF12697"/>
    </source>
</evidence>
<dbReference type="InterPro" id="IPR050266">
    <property type="entry name" value="AB_hydrolase_sf"/>
</dbReference>
<dbReference type="GO" id="GO:0047372">
    <property type="term" value="F:monoacylglycerol lipase activity"/>
    <property type="evidence" value="ECO:0007669"/>
    <property type="project" value="TreeGrafter"/>
</dbReference>
<dbReference type="Gene3D" id="3.40.50.1820">
    <property type="entry name" value="alpha/beta hydrolase"/>
    <property type="match status" value="1"/>
</dbReference>
<dbReference type="GO" id="GO:0016020">
    <property type="term" value="C:membrane"/>
    <property type="evidence" value="ECO:0007669"/>
    <property type="project" value="TreeGrafter"/>
</dbReference>
<keyword evidence="3" id="KW-1185">Reference proteome</keyword>
<dbReference type="Pfam" id="PF12697">
    <property type="entry name" value="Abhydrolase_6"/>
    <property type="match status" value="1"/>
</dbReference>
<dbReference type="PANTHER" id="PTHR43798:SF5">
    <property type="entry name" value="MONOACYLGLYCEROL LIPASE ABHD6"/>
    <property type="match status" value="1"/>
</dbReference>
<dbReference type="EMBL" id="JAPJZI010000002">
    <property type="protein sequence ID" value="MDA5401379.1"/>
    <property type="molecule type" value="Genomic_DNA"/>
</dbReference>
<dbReference type="GO" id="GO:0046464">
    <property type="term" value="P:acylglycerol catabolic process"/>
    <property type="evidence" value="ECO:0007669"/>
    <property type="project" value="TreeGrafter"/>
</dbReference>
<sequence>MTVRLSSPAHANAPIVALHSSASSGAQWSSLGEDLHGRFDVMAPDLPGYGAPSLDDAGSAGTQPIAERIVRQVETFGVPVHLVGHSFGATVALKIALMRPDLIKSLTLYEPAAFHFLQWGGEEELRLGTTIKAVRDALAAHVAEGAPEAGMRAFIDFWNGAGAFDSFGSKTQERFAAMAGSILDDFACGFSESWTLEDLSALKMPTLMMMGMESPAIAQHVAIEIAGAIRDARLAMLPGLGHMAPVFEPGWVNPRIFEHIAGTERPVANCYWPERSAA</sequence>
<dbReference type="PANTHER" id="PTHR43798">
    <property type="entry name" value="MONOACYLGLYCEROL LIPASE"/>
    <property type="match status" value="1"/>
</dbReference>
<organism evidence="2 3">
    <name type="scientific">Hoeflea prorocentri</name>
    <dbReference type="NCBI Taxonomy" id="1922333"/>
    <lineage>
        <taxon>Bacteria</taxon>
        <taxon>Pseudomonadati</taxon>
        <taxon>Pseudomonadota</taxon>
        <taxon>Alphaproteobacteria</taxon>
        <taxon>Hyphomicrobiales</taxon>
        <taxon>Rhizobiaceae</taxon>
        <taxon>Hoeflea</taxon>
    </lineage>
</organism>
<dbReference type="SUPFAM" id="SSF53474">
    <property type="entry name" value="alpha/beta-Hydrolases"/>
    <property type="match status" value="1"/>
</dbReference>
<dbReference type="PRINTS" id="PR00111">
    <property type="entry name" value="ABHYDROLASE"/>
</dbReference>
<gene>
    <name evidence="2" type="ORF">OQ273_22590</name>
</gene>
<keyword evidence="2" id="KW-0378">Hydrolase</keyword>
<evidence type="ECO:0000313" key="3">
    <source>
        <dbReference type="Proteomes" id="UP001151234"/>
    </source>
</evidence>
<protein>
    <submittedName>
        <fullName evidence="2">Alpha/beta hydrolase</fullName>
    </submittedName>
</protein>
<comment type="caution">
    <text evidence="2">The sequence shown here is derived from an EMBL/GenBank/DDBJ whole genome shotgun (WGS) entry which is preliminary data.</text>
</comment>
<dbReference type="RefSeq" id="WP_267993368.1">
    <property type="nucleotide sequence ID" value="NZ_JAPJZI010000002.1"/>
</dbReference>
<dbReference type="InterPro" id="IPR000639">
    <property type="entry name" value="Epox_hydrolase-like"/>
</dbReference>
<proteinExistence type="predicted"/>